<evidence type="ECO:0000313" key="2">
    <source>
        <dbReference type="Proteomes" id="UP000717585"/>
    </source>
</evidence>
<dbReference type="OrthoDB" id="4521980at2759"/>
<dbReference type="EMBL" id="JAHDYR010000007">
    <property type="protein sequence ID" value="KAG9395885.1"/>
    <property type="molecule type" value="Genomic_DNA"/>
</dbReference>
<organism evidence="1 2">
    <name type="scientific">Carpediemonas membranifera</name>
    <dbReference type="NCBI Taxonomy" id="201153"/>
    <lineage>
        <taxon>Eukaryota</taxon>
        <taxon>Metamonada</taxon>
        <taxon>Carpediemonas-like organisms</taxon>
        <taxon>Carpediemonas</taxon>
    </lineage>
</organism>
<dbReference type="Proteomes" id="UP000717585">
    <property type="component" value="Unassembled WGS sequence"/>
</dbReference>
<dbReference type="AlphaFoldDB" id="A0A8J6AZ51"/>
<reference evidence="1" key="1">
    <citation type="submission" date="2021-05" db="EMBL/GenBank/DDBJ databases">
        <title>A free-living protist that lacks canonical eukaryotic 1 DNA replication and segregation systems.</title>
        <authorList>
            <person name="Salas-Leiva D.E."/>
            <person name="Tromer E.C."/>
            <person name="Curtis B.A."/>
            <person name="Jerlstrom-Hultqvist J."/>
            <person name="Kolisko M."/>
            <person name="Yi Z."/>
            <person name="Salas-Leiva J.S."/>
            <person name="Gallot-Lavallee L."/>
            <person name="Kops G.J.P.L."/>
            <person name="Archibald J.M."/>
            <person name="Simpson A.G.B."/>
            <person name="Roger A.J."/>
        </authorList>
    </citation>
    <scope>NUCLEOTIDE SEQUENCE</scope>
    <source>
        <strain evidence="1">BICM</strain>
    </source>
</reference>
<accession>A0A8J6AZ51</accession>
<name>A0A8J6AZ51_9EUKA</name>
<evidence type="ECO:0000313" key="1">
    <source>
        <dbReference type="EMBL" id="KAG9395885.1"/>
    </source>
</evidence>
<sequence length="159" mass="17896">METFPPCSRDTLPVAPSPLTKTEPLPINFCCSIADFEKISQGAYVDGVWGMFVENDTLYMVRSRTGFTVYEIPFVRENDVVKPANAVVNRDPQQYKEDDIAYDAALAAFIIAVIMLQRDEAFPLHERVAKSNPPPKVVLMIQGRSAGTCVEKYYSWPKK</sequence>
<protein>
    <submittedName>
        <fullName evidence="1">Uncharacterized protein</fullName>
    </submittedName>
</protein>
<keyword evidence="2" id="KW-1185">Reference proteome</keyword>
<comment type="caution">
    <text evidence="1">The sequence shown here is derived from an EMBL/GenBank/DDBJ whole genome shotgun (WGS) entry which is preliminary data.</text>
</comment>
<gene>
    <name evidence="1" type="ORF">J8273_2218</name>
</gene>
<proteinExistence type="predicted"/>